<name>A0AAV5ICQ6_9ROSI</name>
<organism evidence="2 3">
    <name type="scientific">Rubroshorea leprosula</name>
    <dbReference type="NCBI Taxonomy" id="152421"/>
    <lineage>
        <taxon>Eukaryota</taxon>
        <taxon>Viridiplantae</taxon>
        <taxon>Streptophyta</taxon>
        <taxon>Embryophyta</taxon>
        <taxon>Tracheophyta</taxon>
        <taxon>Spermatophyta</taxon>
        <taxon>Magnoliopsida</taxon>
        <taxon>eudicotyledons</taxon>
        <taxon>Gunneridae</taxon>
        <taxon>Pentapetalae</taxon>
        <taxon>rosids</taxon>
        <taxon>malvids</taxon>
        <taxon>Malvales</taxon>
        <taxon>Dipterocarpaceae</taxon>
        <taxon>Rubroshorea</taxon>
    </lineage>
</organism>
<dbReference type="Proteomes" id="UP001054252">
    <property type="component" value="Unassembled WGS sequence"/>
</dbReference>
<feature type="compositionally biased region" description="Basic and acidic residues" evidence="1">
    <location>
        <begin position="73"/>
        <end position="85"/>
    </location>
</feature>
<evidence type="ECO:0000313" key="2">
    <source>
        <dbReference type="EMBL" id="GKU95444.1"/>
    </source>
</evidence>
<sequence length="104" mass="11251">MTCVGLQKLGEEFCYSNSPHLQLQLQTFRPTNLPRQISTKLKEGAPPITHLLLASLLPSAPSIASTSISTVETKSEDTGERRSGSEEGEAWEISLLGSFPFSSS</sequence>
<evidence type="ECO:0000256" key="1">
    <source>
        <dbReference type="SAM" id="MobiDB-lite"/>
    </source>
</evidence>
<protein>
    <submittedName>
        <fullName evidence="2">Uncharacterized protein</fullName>
    </submittedName>
</protein>
<gene>
    <name evidence="2" type="ORF">SLEP1_g8806</name>
</gene>
<dbReference type="AlphaFoldDB" id="A0AAV5ICQ6"/>
<evidence type="ECO:0000313" key="3">
    <source>
        <dbReference type="Proteomes" id="UP001054252"/>
    </source>
</evidence>
<accession>A0AAV5ICQ6</accession>
<reference evidence="2 3" key="1">
    <citation type="journal article" date="2021" name="Commun. Biol.">
        <title>The genome of Shorea leprosula (Dipterocarpaceae) highlights the ecological relevance of drought in aseasonal tropical rainforests.</title>
        <authorList>
            <person name="Ng K.K.S."/>
            <person name="Kobayashi M.J."/>
            <person name="Fawcett J.A."/>
            <person name="Hatakeyama M."/>
            <person name="Paape T."/>
            <person name="Ng C.H."/>
            <person name="Ang C.C."/>
            <person name="Tnah L.H."/>
            <person name="Lee C.T."/>
            <person name="Nishiyama T."/>
            <person name="Sese J."/>
            <person name="O'Brien M.J."/>
            <person name="Copetti D."/>
            <person name="Mohd Noor M.I."/>
            <person name="Ong R.C."/>
            <person name="Putra M."/>
            <person name="Sireger I.Z."/>
            <person name="Indrioko S."/>
            <person name="Kosugi Y."/>
            <person name="Izuno A."/>
            <person name="Isagi Y."/>
            <person name="Lee S.L."/>
            <person name="Shimizu K.K."/>
        </authorList>
    </citation>
    <scope>NUCLEOTIDE SEQUENCE [LARGE SCALE GENOMIC DNA]</scope>
    <source>
        <strain evidence="2">214</strain>
    </source>
</reference>
<keyword evidence="3" id="KW-1185">Reference proteome</keyword>
<feature type="region of interest" description="Disordered" evidence="1">
    <location>
        <begin position="66"/>
        <end position="90"/>
    </location>
</feature>
<dbReference type="EMBL" id="BPVZ01000009">
    <property type="protein sequence ID" value="GKU95444.1"/>
    <property type="molecule type" value="Genomic_DNA"/>
</dbReference>
<comment type="caution">
    <text evidence="2">The sequence shown here is derived from an EMBL/GenBank/DDBJ whole genome shotgun (WGS) entry which is preliminary data.</text>
</comment>
<proteinExistence type="predicted"/>